<comment type="caution">
    <text evidence="1">The sequence shown here is derived from an EMBL/GenBank/DDBJ whole genome shotgun (WGS) entry which is preliminary data.</text>
</comment>
<evidence type="ECO:0000313" key="2">
    <source>
        <dbReference type="Proteomes" id="UP000520198"/>
    </source>
</evidence>
<organism evidence="1 2">
    <name type="scientific">Ensifer oleiphilus</name>
    <dbReference type="NCBI Taxonomy" id="2742698"/>
    <lineage>
        <taxon>Bacteria</taxon>
        <taxon>Pseudomonadati</taxon>
        <taxon>Pseudomonadota</taxon>
        <taxon>Alphaproteobacteria</taxon>
        <taxon>Hyphomicrobiales</taxon>
        <taxon>Rhizobiaceae</taxon>
        <taxon>Sinorhizobium/Ensifer group</taxon>
        <taxon>Ensifer</taxon>
    </lineage>
</organism>
<keyword evidence="2" id="KW-1185">Reference proteome</keyword>
<dbReference type="EMBL" id="JABWDU010000011">
    <property type="protein sequence ID" value="NVD42850.1"/>
    <property type="molecule type" value="Genomic_DNA"/>
</dbReference>
<gene>
    <name evidence="1" type="ORF">HT585_28685</name>
</gene>
<protein>
    <submittedName>
        <fullName evidence="1">Uncharacterized protein</fullName>
    </submittedName>
</protein>
<dbReference type="Proteomes" id="UP000520198">
    <property type="component" value="Unassembled WGS sequence"/>
</dbReference>
<accession>A0A7Y6QCH4</accession>
<dbReference type="RefSeq" id="WP_176356200.1">
    <property type="nucleotide sequence ID" value="NZ_JABWDU010000011.1"/>
</dbReference>
<name>A0A7Y6QCH4_9HYPH</name>
<sequence>MQNPQGLTEREVLERRGRGESNAVAFVTSRSYLDIAHAIIFKLFNGIL</sequence>
<reference evidence="1 2" key="1">
    <citation type="submission" date="2020-06" db="EMBL/GenBank/DDBJ databases">
        <authorList>
            <person name="Grouzdev D.S."/>
        </authorList>
    </citation>
    <scope>NUCLEOTIDE SEQUENCE [LARGE SCALE GENOMIC DNA]</scope>
    <source>
        <strain evidence="1 2">HO-A22</strain>
    </source>
</reference>
<proteinExistence type="predicted"/>
<dbReference type="AlphaFoldDB" id="A0A7Y6QCH4"/>
<evidence type="ECO:0000313" key="1">
    <source>
        <dbReference type="EMBL" id="NVD42850.1"/>
    </source>
</evidence>